<dbReference type="PANTHER" id="PTHR43065:SF42">
    <property type="entry name" value="TWO-COMPONENT SENSOR PPRA"/>
    <property type="match status" value="1"/>
</dbReference>
<evidence type="ECO:0000259" key="9">
    <source>
        <dbReference type="PROSITE" id="PS50113"/>
    </source>
</evidence>
<dbReference type="PRINTS" id="PR00344">
    <property type="entry name" value="BCTRLSENSOR"/>
</dbReference>
<dbReference type="CDD" id="cd00082">
    <property type="entry name" value="HisKA"/>
    <property type="match status" value="1"/>
</dbReference>
<dbReference type="InterPro" id="IPR011006">
    <property type="entry name" value="CheY-like_superfamily"/>
</dbReference>
<organism evidence="10 11">
    <name type="scientific">Rubellimicrobium aerolatum</name>
    <dbReference type="NCBI Taxonomy" id="490979"/>
    <lineage>
        <taxon>Bacteria</taxon>
        <taxon>Pseudomonadati</taxon>
        <taxon>Pseudomonadota</taxon>
        <taxon>Alphaproteobacteria</taxon>
        <taxon>Rhodobacterales</taxon>
        <taxon>Roseobacteraceae</taxon>
        <taxon>Rubellimicrobium</taxon>
    </lineage>
</organism>
<evidence type="ECO:0000313" key="11">
    <source>
        <dbReference type="Proteomes" id="UP001596056"/>
    </source>
</evidence>
<accession>A0ABW0S8P6</accession>
<evidence type="ECO:0000256" key="2">
    <source>
        <dbReference type="ARBA" id="ARBA00012438"/>
    </source>
</evidence>
<dbReference type="InterPro" id="IPR005467">
    <property type="entry name" value="His_kinase_dom"/>
</dbReference>
<evidence type="ECO:0000259" key="7">
    <source>
        <dbReference type="PROSITE" id="PS50109"/>
    </source>
</evidence>
<dbReference type="CDD" id="cd18161">
    <property type="entry name" value="REC_hyHK_blue-like"/>
    <property type="match status" value="1"/>
</dbReference>
<dbReference type="Pfam" id="PF08448">
    <property type="entry name" value="PAS_4"/>
    <property type="match status" value="2"/>
</dbReference>
<dbReference type="InterPro" id="IPR001789">
    <property type="entry name" value="Sig_transdc_resp-reg_receiver"/>
</dbReference>
<dbReference type="Gene3D" id="1.10.287.130">
    <property type="match status" value="1"/>
</dbReference>
<dbReference type="EC" id="2.7.13.3" evidence="2"/>
<keyword evidence="11" id="KW-1185">Reference proteome</keyword>
<dbReference type="InterPro" id="IPR003661">
    <property type="entry name" value="HisK_dim/P_dom"/>
</dbReference>
<feature type="domain" description="PAC" evidence="9">
    <location>
        <begin position="249"/>
        <end position="303"/>
    </location>
</feature>
<dbReference type="SMART" id="SM00387">
    <property type="entry name" value="HATPase_c"/>
    <property type="match status" value="1"/>
</dbReference>
<proteinExistence type="predicted"/>
<dbReference type="SMART" id="SM00448">
    <property type="entry name" value="REC"/>
    <property type="match status" value="1"/>
</dbReference>
<dbReference type="SUPFAM" id="SSF52172">
    <property type="entry name" value="CheY-like"/>
    <property type="match status" value="1"/>
</dbReference>
<sequence>MIGELRALTEGADHGWLAASGETGRLIAGRDWSATALGPLDGWPPALRTALGLVLRSPVPMVLLWGAEGVMLYNDAYSGLAGGRHPALLGSPVREGWPEVADFNDRVMRAVLGGGALSYKDMELTLHRHGRPEPAWMNLDYSPVLDGDGRPAGVLAVVIDATDRVRADRALAAERERLLTLFEQAPGLIASLRGPDHVVEFVNAAHRRVFGSAGWVGRPLRDSFGDLDATGLIARLDAVLATGERHAVEALPLRFRRPDGEEGTRYFNLVFEPVRDARGAIVGLLCEGGDVTDAHRAAEDLRRSEERLRAALGIETVGVVFLDLDSGRLLDANDAFLRQSGHARAALDSGALTWQGVTAPEWRDVTARALAELRATGLCPPYEKECLRADGSRWWALFSAKRLPDGTAFEVILDLTDRKRAEAALLDETRSLETLNRAAVAVAGELELGPLLQVITDAAVGITGARFGAYFHGELDEGGERLHLFTLSGARVEDFAPLGRPRATGVFGPTFRNEGVVRSDDILADARYGRLGPHHGMPRGHLPVRSYLAAPVVSRGGEVLGGLLLGHPEPARFTERHERLLLGLAAQAAVGIDNARLFQAVQAANETLESRVAERTAELTEVHEALRQAQKMEAVGQLTGGLAHDFNNLLAGIVGSLEAIERRLAQGRTADLGRFLDAASSSAQRAAALTQRLLAFARRQTLDPRPTDVNRLVRGMEDLIRRSVGPGIAVEVTGDPDLWPARVDAAQLESALLNLAINARDAMPDGGRLTIATANAPLDARAARDLGLPPGDYLRIVVADTGAGMPPEVIDRIFDPFFTTKPLGQGTGLGLSMVHGFVRQSGGQVRATSRPGEGTAMALHLPRLVGAPPEEEAGRPTAIPATGRGRHVLVVEDEPAVRMLLAEALEEAGFRATLAEDGPAGLRLLESGAAFDLLVTDVGLPGGLNGRQVADAARARRPGLPVLFVTGYAEGAALGDGHLEPGMGLVTKPFSMADLAARVAGMIGA</sequence>
<evidence type="ECO:0000256" key="5">
    <source>
        <dbReference type="ARBA" id="ARBA00022777"/>
    </source>
</evidence>
<dbReference type="SMART" id="SM00065">
    <property type="entry name" value="GAF"/>
    <property type="match status" value="1"/>
</dbReference>
<dbReference type="Pfam" id="PF13185">
    <property type="entry name" value="GAF_2"/>
    <property type="match status" value="1"/>
</dbReference>
<dbReference type="InterPro" id="IPR036890">
    <property type="entry name" value="HATPase_C_sf"/>
</dbReference>
<protein>
    <recommendedName>
        <fullName evidence="2">histidine kinase</fullName>
        <ecNumber evidence="2">2.7.13.3</ecNumber>
    </recommendedName>
</protein>
<dbReference type="SMART" id="SM00091">
    <property type="entry name" value="PAS"/>
    <property type="match status" value="2"/>
</dbReference>
<dbReference type="Gene3D" id="3.30.565.10">
    <property type="entry name" value="Histidine kinase-like ATPase, C-terminal domain"/>
    <property type="match status" value="1"/>
</dbReference>
<dbReference type="SUPFAM" id="SSF55781">
    <property type="entry name" value="GAF domain-like"/>
    <property type="match status" value="1"/>
</dbReference>
<dbReference type="SUPFAM" id="SSF47384">
    <property type="entry name" value="Homodimeric domain of signal transducing histidine kinase"/>
    <property type="match status" value="1"/>
</dbReference>
<reference evidence="11" key="1">
    <citation type="journal article" date="2019" name="Int. J. Syst. Evol. Microbiol.">
        <title>The Global Catalogue of Microorganisms (GCM) 10K type strain sequencing project: providing services to taxonomists for standard genome sequencing and annotation.</title>
        <authorList>
            <consortium name="The Broad Institute Genomics Platform"/>
            <consortium name="The Broad Institute Genome Sequencing Center for Infectious Disease"/>
            <person name="Wu L."/>
            <person name="Ma J."/>
        </authorList>
    </citation>
    <scope>NUCLEOTIDE SEQUENCE [LARGE SCALE GENOMIC DNA]</scope>
    <source>
        <strain evidence="11">KACC 11588</strain>
    </source>
</reference>
<dbReference type="InterPro" id="IPR029016">
    <property type="entry name" value="GAF-like_dom_sf"/>
</dbReference>
<dbReference type="Gene3D" id="3.30.450.20">
    <property type="entry name" value="PAS domain"/>
    <property type="match status" value="3"/>
</dbReference>
<dbReference type="EMBL" id="JBHSNA010000002">
    <property type="protein sequence ID" value="MFC5565274.1"/>
    <property type="molecule type" value="Genomic_DNA"/>
</dbReference>
<dbReference type="Pfam" id="PF00072">
    <property type="entry name" value="Response_reg"/>
    <property type="match status" value="1"/>
</dbReference>
<keyword evidence="3 6" id="KW-0597">Phosphoprotein</keyword>
<dbReference type="InterPro" id="IPR003594">
    <property type="entry name" value="HATPase_dom"/>
</dbReference>
<dbReference type="InterPro" id="IPR035965">
    <property type="entry name" value="PAS-like_dom_sf"/>
</dbReference>
<name>A0ABW0S8P6_9RHOB</name>
<feature type="domain" description="Histidine kinase" evidence="7">
    <location>
        <begin position="641"/>
        <end position="865"/>
    </location>
</feature>
<evidence type="ECO:0000313" key="10">
    <source>
        <dbReference type="EMBL" id="MFC5565274.1"/>
    </source>
</evidence>
<dbReference type="InterPro" id="IPR000700">
    <property type="entry name" value="PAS-assoc_C"/>
</dbReference>
<dbReference type="InterPro" id="IPR000014">
    <property type="entry name" value="PAS"/>
</dbReference>
<dbReference type="Pfam" id="PF02518">
    <property type="entry name" value="HATPase_c"/>
    <property type="match status" value="1"/>
</dbReference>
<gene>
    <name evidence="10" type="ORF">ACFPOC_02445</name>
</gene>
<feature type="domain" description="Response regulatory" evidence="8">
    <location>
        <begin position="887"/>
        <end position="1003"/>
    </location>
</feature>
<dbReference type="InterPro" id="IPR013656">
    <property type="entry name" value="PAS_4"/>
</dbReference>
<dbReference type="Gene3D" id="3.30.450.40">
    <property type="match status" value="1"/>
</dbReference>
<evidence type="ECO:0000256" key="6">
    <source>
        <dbReference type="PROSITE-ProRule" id="PRU00169"/>
    </source>
</evidence>
<evidence type="ECO:0000256" key="3">
    <source>
        <dbReference type="ARBA" id="ARBA00022553"/>
    </source>
</evidence>
<dbReference type="SUPFAM" id="SSF55785">
    <property type="entry name" value="PYP-like sensor domain (PAS domain)"/>
    <property type="match status" value="3"/>
</dbReference>
<keyword evidence="5" id="KW-0418">Kinase</keyword>
<dbReference type="PROSITE" id="PS50113">
    <property type="entry name" value="PAC"/>
    <property type="match status" value="2"/>
</dbReference>
<dbReference type="NCBIfam" id="TIGR00229">
    <property type="entry name" value="sensory_box"/>
    <property type="match status" value="2"/>
</dbReference>
<keyword evidence="4" id="KW-0808">Transferase</keyword>
<dbReference type="InterPro" id="IPR003018">
    <property type="entry name" value="GAF"/>
</dbReference>
<dbReference type="PANTHER" id="PTHR43065">
    <property type="entry name" value="SENSOR HISTIDINE KINASE"/>
    <property type="match status" value="1"/>
</dbReference>
<evidence type="ECO:0000256" key="1">
    <source>
        <dbReference type="ARBA" id="ARBA00000085"/>
    </source>
</evidence>
<dbReference type="Pfam" id="PF00512">
    <property type="entry name" value="HisKA"/>
    <property type="match status" value="1"/>
</dbReference>
<feature type="domain" description="PAC" evidence="9">
    <location>
        <begin position="120"/>
        <end position="173"/>
    </location>
</feature>
<dbReference type="SUPFAM" id="SSF55874">
    <property type="entry name" value="ATPase domain of HSP90 chaperone/DNA topoisomerase II/histidine kinase"/>
    <property type="match status" value="1"/>
</dbReference>
<dbReference type="InterPro" id="IPR036097">
    <property type="entry name" value="HisK_dim/P_sf"/>
</dbReference>
<dbReference type="Pfam" id="PF13426">
    <property type="entry name" value="PAS_9"/>
    <property type="match status" value="1"/>
</dbReference>
<dbReference type="RefSeq" id="WP_209837550.1">
    <property type="nucleotide sequence ID" value="NZ_JAGGJP010000002.1"/>
</dbReference>
<dbReference type="Gene3D" id="3.40.50.2300">
    <property type="match status" value="1"/>
</dbReference>
<dbReference type="PROSITE" id="PS50110">
    <property type="entry name" value="RESPONSE_REGULATORY"/>
    <property type="match status" value="1"/>
</dbReference>
<comment type="catalytic activity">
    <reaction evidence="1">
        <text>ATP + protein L-histidine = ADP + protein N-phospho-L-histidine.</text>
        <dbReference type="EC" id="2.7.13.3"/>
    </reaction>
</comment>
<evidence type="ECO:0000259" key="8">
    <source>
        <dbReference type="PROSITE" id="PS50110"/>
    </source>
</evidence>
<feature type="modified residue" description="4-aspartylphosphate" evidence="6">
    <location>
        <position position="937"/>
    </location>
</feature>
<dbReference type="InterPro" id="IPR001610">
    <property type="entry name" value="PAC"/>
</dbReference>
<evidence type="ECO:0000256" key="4">
    <source>
        <dbReference type="ARBA" id="ARBA00022679"/>
    </source>
</evidence>
<dbReference type="SMART" id="SM00388">
    <property type="entry name" value="HisKA"/>
    <property type="match status" value="1"/>
</dbReference>
<dbReference type="Proteomes" id="UP001596056">
    <property type="component" value="Unassembled WGS sequence"/>
</dbReference>
<dbReference type="SMART" id="SM00086">
    <property type="entry name" value="PAC"/>
    <property type="match status" value="3"/>
</dbReference>
<comment type="caution">
    <text evidence="10">The sequence shown here is derived from an EMBL/GenBank/DDBJ whole genome shotgun (WGS) entry which is preliminary data.</text>
</comment>
<dbReference type="InterPro" id="IPR004358">
    <property type="entry name" value="Sig_transdc_His_kin-like_C"/>
</dbReference>
<dbReference type="PROSITE" id="PS50109">
    <property type="entry name" value="HIS_KIN"/>
    <property type="match status" value="1"/>
</dbReference>
<dbReference type="CDD" id="cd00130">
    <property type="entry name" value="PAS"/>
    <property type="match status" value="1"/>
</dbReference>